<feature type="transmembrane region" description="Helical" evidence="1">
    <location>
        <begin position="307"/>
        <end position="327"/>
    </location>
</feature>
<evidence type="ECO:0000313" key="2">
    <source>
        <dbReference type="Proteomes" id="UP000887574"/>
    </source>
</evidence>
<keyword evidence="1" id="KW-0472">Membrane</keyword>
<organism evidence="2 3">
    <name type="scientific">Ditylenchus dipsaci</name>
    <dbReference type="NCBI Taxonomy" id="166011"/>
    <lineage>
        <taxon>Eukaryota</taxon>
        <taxon>Metazoa</taxon>
        <taxon>Ecdysozoa</taxon>
        <taxon>Nematoda</taxon>
        <taxon>Chromadorea</taxon>
        <taxon>Rhabditida</taxon>
        <taxon>Tylenchina</taxon>
        <taxon>Tylenchomorpha</taxon>
        <taxon>Sphaerularioidea</taxon>
        <taxon>Anguinidae</taxon>
        <taxon>Anguininae</taxon>
        <taxon>Ditylenchus</taxon>
    </lineage>
</organism>
<sequence>MTTNISLAIRSAALLTFCAALLGLVVQLIYLVNQYIEDRVVVSSIQSFVTFLPLPLIYICSILNGTGPVPLSNICRNRSGDAIHQQLLHYIPDCAYHLDQIDFFCQLHCKWTSNGFVAAVYKFQIELSYITNNSLSLVYLRSQIDPLINNSSTPLVGAAHMMVERDSFNLLRLTEQLKITHNEPVSLTAANRGVDQTEKSFEYCIWEQYSVLKRRNTPPNCTSEIYTDLFAETDQDFASVNYGVCKCALQRADLAIARCKNDIVFNRIEVESTINNYGGNNQDIPRWRPTPISKQSEIFIGELGGSLSIYIGFTVMSLVEAVAFFAVPQLRKDALLDEETMMERKNPPIKIFQPF</sequence>
<reference evidence="3" key="1">
    <citation type="submission" date="2022-11" db="UniProtKB">
        <authorList>
            <consortium name="WormBaseParasite"/>
        </authorList>
    </citation>
    <scope>IDENTIFICATION</scope>
</reference>
<dbReference type="Proteomes" id="UP000887574">
    <property type="component" value="Unplaced"/>
</dbReference>
<proteinExistence type="predicted"/>
<protein>
    <submittedName>
        <fullName evidence="3">Uncharacterized protein</fullName>
    </submittedName>
</protein>
<feature type="transmembrane region" description="Helical" evidence="1">
    <location>
        <begin position="44"/>
        <end position="63"/>
    </location>
</feature>
<name>A0A915CV76_9BILA</name>
<evidence type="ECO:0000256" key="1">
    <source>
        <dbReference type="SAM" id="Phobius"/>
    </source>
</evidence>
<keyword evidence="1" id="KW-0812">Transmembrane</keyword>
<feature type="transmembrane region" description="Helical" evidence="1">
    <location>
        <begin position="12"/>
        <end position="32"/>
    </location>
</feature>
<dbReference type="AlphaFoldDB" id="A0A915CV76"/>
<keyword evidence="2" id="KW-1185">Reference proteome</keyword>
<evidence type="ECO:0000313" key="3">
    <source>
        <dbReference type="WBParaSite" id="jg1250"/>
    </source>
</evidence>
<dbReference type="WBParaSite" id="jg1250">
    <property type="protein sequence ID" value="jg1250"/>
    <property type="gene ID" value="jg1250"/>
</dbReference>
<accession>A0A915CV76</accession>
<keyword evidence="1" id="KW-1133">Transmembrane helix</keyword>